<reference evidence="1" key="1">
    <citation type="journal article" date="2015" name="Nature">
        <title>Complex archaea that bridge the gap between prokaryotes and eukaryotes.</title>
        <authorList>
            <person name="Spang A."/>
            <person name="Saw J.H."/>
            <person name="Jorgensen S.L."/>
            <person name="Zaremba-Niedzwiedzka K."/>
            <person name="Martijn J."/>
            <person name="Lind A.E."/>
            <person name="van Eijk R."/>
            <person name="Schleper C."/>
            <person name="Guy L."/>
            <person name="Ettema T.J."/>
        </authorList>
    </citation>
    <scope>NUCLEOTIDE SEQUENCE</scope>
</reference>
<sequence>MKDQLFTMSDKNEKLLPLIKEKQTNENTIIRYPVNWVRKIPQFKKEKIKASFFENLGIILLNNQNKIIDKFLNSLNFLECAKKLELEDIELLFEYLEKNPKFSLGDMLENLILISERGDKLNQLKETSLNTHKEALIQRLQNIRGLPHMDHRILDITHHKIIFEPYDIESDEIEMILNKLNFKWKITARSSYYPLKSILIEGTPKNEDDNIFTRSEKEEKRIESMVPVKLSLLEKNAFKKMIVDRVEIENKKFKEFQDLVERYCKENRHNLEWNKIQPIITTQKGKQILHFINGFDKKIGEKHMWRYLYGEMAGFRVERYIDGWVLSPTVISVDEESKPDRICITPIIDVQSMLKRFNNAIEYLHNIPKKELYWEYTPPPMFDDRIKKEIGKSGRINCFLCETDLTAKIYKNHTIVSKHVCKCGAIIGIELKFGTYMQTYFFENEFKMKEFFQTADKYILSQKILIEIENLELNELRDQILVINGKFEIEIRKIEFDTDTFTILRFNDDFIENLLGNFKGIADKKLFNLLEKELFLEIVLEEMEVIFKV</sequence>
<organism evidence="1">
    <name type="scientific">marine sediment metagenome</name>
    <dbReference type="NCBI Taxonomy" id="412755"/>
    <lineage>
        <taxon>unclassified sequences</taxon>
        <taxon>metagenomes</taxon>
        <taxon>ecological metagenomes</taxon>
    </lineage>
</organism>
<dbReference type="EMBL" id="LAZR01001257">
    <property type="protein sequence ID" value="KKN47776.1"/>
    <property type="molecule type" value="Genomic_DNA"/>
</dbReference>
<protein>
    <submittedName>
        <fullName evidence="1">Uncharacterized protein</fullName>
    </submittedName>
</protein>
<accession>A0A0F9TFL4</accession>
<comment type="caution">
    <text evidence="1">The sequence shown here is derived from an EMBL/GenBank/DDBJ whole genome shotgun (WGS) entry which is preliminary data.</text>
</comment>
<evidence type="ECO:0000313" key="1">
    <source>
        <dbReference type="EMBL" id="KKN47776.1"/>
    </source>
</evidence>
<dbReference type="AlphaFoldDB" id="A0A0F9TFL4"/>
<proteinExistence type="predicted"/>
<name>A0A0F9TFL4_9ZZZZ</name>
<gene>
    <name evidence="1" type="ORF">LCGC14_0659420</name>
</gene>